<proteinExistence type="predicted"/>
<accession>A0A2S7L2D1</accession>
<evidence type="ECO:0000313" key="1">
    <source>
        <dbReference type="EMBL" id="PQB09089.1"/>
    </source>
</evidence>
<dbReference type="Proteomes" id="UP000239522">
    <property type="component" value="Unassembled WGS sequence"/>
</dbReference>
<evidence type="ECO:0000313" key="2">
    <source>
        <dbReference type="Proteomes" id="UP000239522"/>
    </source>
</evidence>
<reference evidence="1 2" key="1">
    <citation type="submission" date="2016-11" db="EMBL/GenBank/DDBJ databases">
        <title>Trade-off between light-utilization and light-protection in marine flavobacteria.</title>
        <authorList>
            <person name="Kumagai Y."/>
        </authorList>
    </citation>
    <scope>NUCLEOTIDE SEQUENCE [LARGE SCALE GENOMIC DNA]</scope>
    <source>
        <strain evidence="1 2">ATCC 700397</strain>
    </source>
</reference>
<sequence length="124" mass="13593">MAFITIYGNQPETLTAFVGKGKSAQPTSKTISFSTDAILGSISNPILIDLFGEKISVSPNPFYHDLEIAIETKERGDAKVLIYNMLSQIIFEDTFKINSDAAVFKISPTIPSVFISLNYILVAK</sequence>
<dbReference type="AlphaFoldDB" id="A0A2S7L2D1"/>
<dbReference type="OrthoDB" id="976756at2"/>
<organism evidence="1 2">
    <name type="scientific">Polaribacter filamentus</name>
    <dbReference type="NCBI Taxonomy" id="53483"/>
    <lineage>
        <taxon>Bacteria</taxon>
        <taxon>Pseudomonadati</taxon>
        <taxon>Bacteroidota</taxon>
        <taxon>Flavobacteriia</taxon>
        <taxon>Flavobacteriales</taxon>
        <taxon>Flavobacteriaceae</taxon>
    </lineage>
</organism>
<protein>
    <submittedName>
        <fullName evidence="1">Uncharacterized protein</fullName>
    </submittedName>
</protein>
<dbReference type="EMBL" id="MQUA01000002">
    <property type="protein sequence ID" value="PQB09089.1"/>
    <property type="molecule type" value="Genomic_DNA"/>
</dbReference>
<name>A0A2S7L2D1_9FLAO</name>
<comment type="caution">
    <text evidence="1">The sequence shown here is derived from an EMBL/GenBank/DDBJ whole genome shotgun (WGS) entry which is preliminary data.</text>
</comment>
<dbReference type="RefSeq" id="WP_104808045.1">
    <property type="nucleotide sequence ID" value="NZ_MQUA01000002.1"/>
</dbReference>
<gene>
    <name evidence="1" type="ORF">BST83_00080</name>
</gene>
<keyword evidence="2" id="KW-1185">Reference proteome</keyword>